<dbReference type="AlphaFoldDB" id="A0AAU7AXY2"/>
<gene>
    <name evidence="4" type="ORF">DSM112329_03363</name>
</gene>
<dbReference type="SUPFAM" id="SSF49299">
    <property type="entry name" value="PKD domain"/>
    <property type="match status" value="1"/>
</dbReference>
<dbReference type="GO" id="GO:0005975">
    <property type="term" value="P:carbohydrate metabolic process"/>
    <property type="evidence" value="ECO:0007669"/>
    <property type="project" value="UniProtKB-ARBA"/>
</dbReference>
<name>A0AAU7AXY2_9ACTN</name>
<evidence type="ECO:0000313" key="4">
    <source>
        <dbReference type="EMBL" id="XAY06492.1"/>
    </source>
</evidence>
<dbReference type="InterPro" id="IPR035986">
    <property type="entry name" value="PKD_dom_sf"/>
</dbReference>
<dbReference type="InterPro" id="IPR013783">
    <property type="entry name" value="Ig-like_fold"/>
</dbReference>
<feature type="chain" id="PRO_5043672057" description="PKD/Chitinase domain-containing protein" evidence="2">
    <location>
        <begin position="34"/>
        <end position="395"/>
    </location>
</feature>
<dbReference type="SMART" id="SM00089">
    <property type="entry name" value="PKD"/>
    <property type="match status" value="1"/>
</dbReference>
<evidence type="ECO:0000256" key="1">
    <source>
        <dbReference type="SAM" id="MobiDB-lite"/>
    </source>
</evidence>
<feature type="domain" description="PKD/Chitinase" evidence="3">
    <location>
        <begin position="156"/>
        <end position="241"/>
    </location>
</feature>
<dbReference type="InterPro" id="IPR000601">
    <property type="entry name" value="PKD_dom"/>
</dbReference>
<feature type="compositionally biased region" description="Pro residues" evidence="1">
    <location>
        <begin position="249"/>
        <end position="260"/>
    </location>
</feature>
<feature type="region of interest" description="Disordered" evidence="1">
    <location>
        <begin position="240"/>
        <end position="270"/>
    </location>
</feature>
<dbReference type="Gene3D" id="2.60.40.10">
    <property type="entry name" value="Immunoglobulins"/>
    <property type="match status" value="1"/>
</dbReference>
<protein>
    <recommendedName>
        <fullName evidence="3">PKD/Chitinase domain-containing protein</fullName>
    </recommendedName>
</protein>
<dbReference type="EMBL" id="CP114014">
    <property type="protein sequence ID" value="XAY06492.1"/>
    <property type="molecule type" value="Genomic_DNA"/>
</dbReference>
<organism evidence="4">
    <name type="scientific">Paraconexibacter sp. AEG42_29</name>
    <dbReference type="NCBI Taxonomy" id="2997339"/>
    <lineage>
        <taxon>Bacteria</taxon>
        <taxon>Bacillati</taxon>
        <taxon>Actinomycetota</taxon>
        <taxon>Thermoleophilia</taxon>
        <taxon>Solirubrobacterales</taxon>
        <taxon>Paraconexibacteraceae</taxon>
        <taxon>Paraconexibacter</taxon>
    </lineage>
</organism>
<reference evidence="4" key="1">
    <citation type="submission" date="2022-12" db="EMBL/GenBank/DDBJ databases">
        <title>Paraconexibacter alkalitolerans sp. nov. and Baekduia alba sp. nov., isolated from soil and emended description of the genera Paraconexibacter (Chun et al., 2020) and Baekduia (An et al., 2020).</title>
        <authorList>
            <person name="Vieira S."/>
            <person name="Huber K.J."/>
            <person name="Geppert A."/>
            <person name="Wolf J."/>
            <person name="Neumann-Schaal M."/>
            <person name="Muesken M."/>
            <person name="Overmann J."/>
        </authorList>
    </citation>
    <scope>NUCLEOTIDE SEQUENCE</scope>
    <source>
        <strain evidence="4">AEG42_29</strain>
    </source>
</reference>
<keyword evidence="2" id="KW-0732">Signal</keyword>
<evidence type="ECO:0000259" key="3">
    <source>
        <dbReference type="SMART" id="SM00089"/>
    </source>
</evidence>
<sequence>MTSTPLLSTTNLRRAALLTVALAGPAVPGSAFALEARPPVNCSVSPDAAASDRADGVVVGTPIVLHAQAPANARGSVHWYVGYGSDPDGAPLRAVGVTDGPGSTIAIPHSPSVPGAQRAIITYRDDDTSATFGDVETPCGVTFYARAVPNGAPTAVLDAPATITAKVPATFDAGRSTDPEGQPLRYQFDLDNDGAFEVDNGTSPVVTYAFPQSGTRIVQVRVTDPAGQIGDAQLMIRIAAPGPVSGPGKPGPGGPGPGGPGPDTAGPDRVAPSAIVRVSTVLNSIESLAGGFAIAVDPSEDLTYTGRVTMRYKGRTLVLAATTRRESLFNSGGGFVRRTIPRGSTTTFVLANTLRKGTVVPVTVTLKLRDGAGNTSTVTRVVKLKKRYEGSGRRG</sequence>
<evidence type="ECO:0000256" key="2">
    <source>
        <dbReference type="SAM" id="SignalP"/>
    </source>
</evidence>
<dbReference type="InterPro" id="IPR022409">
    <property type="entry name" value="PKD/Chitinase_dom"/>
</dbReference>
<proteinExistence type="predicted"/>
<feature type="signal peptide" evidence="2">
    <location>
        <begin position="1"/>
        <end position="33"/>
    </location>
</feature>
<dbReference type="KEGG" id="parq:DSM112329_03363"/>
<dbReference type="Pfam" id="PF18911">
    <property type="entry name" value="PKD_4"/>
    <property type="match status" value="1"/>
</dbReference>
<dbReference type="CDD" id="cd00146">
    <property type="entry name" value="PKD"/>
    <property type="match status" value="1"/>
</dbReference>
<accession>A0AAU7AXY2</accession>
<dbReference type="RefSeq" id="WP_354697724.1">
    <property type="nucleotide sequence ID" value="NZ_CP114014.1"/>
</dbReference>